<evidence type="ECO:0000256" key="1">
    <source>
        <dbReference type="SAM" id="Phobius"/>
    </source>
</evidence>
<dbReference type="InterPro" id="IPR032675">
    <property type="entry name" value="LRR_dom_sf"/>
</dbReference>
<dbReference type="Gene3D" id="3.80.10.10">
    <property type="entry name" value="Ribonuclease Inhibitor"/>
    <property type="match status" value="1"/>
</dbReference>
<comment type="caution">
    <text evidence="2">The sequence shown here is derived from an EMBL/GenBank/DDBJ whole genome shotgun (WGS) entry which is preliminary data.</text>
</comment>
<keyword evidence="1" id="KW-1133">Transmembrane helix</keyword>
<organism evidence="2 3">
    <name type="scientific">Blastopirellula marina</name>
    <dbReference type="NCBI Taxonomy" id="124"/>
    <lineage>
        <taxon>Bacteria</taxon>
        <taxon>Pseudomonadati</taxon>
        <taxon>Planctomycetota</taxon>
        <taxon>Planctomycetia</taxon>
        <taxon>Pirellulales</taxon>
        <taxon>Pirellulaceae</taxon>
        <taxon>Blastopirellula</taxon>
    </lineage>
</organism>
<dbReference type="AlphaFoldDB" id="A0A2S8F396"/>
<dbReference type="Proteomes" id="UP000239388">
    <property type="component" value="Unassembled WGS sequence"/>
</dbReference>
<gene>
    <name evidence="2" type="ORF">C5Y98_30030</name>
</gene>
<evidence type="ECO:0000313" key="2">
    <source>
        <dbReference type="EMBL" id="PQO26621.1"/>
    </source>
</evidence>
<proteinExistence type="predicted"/>
<accession>A0A2S8F396</accession>
<keyword evidence="1" id="KW-0812">Transmembrane</keyword>
<feature type="transmembrane region" description="Helical" evidence="1">
    <location>
        <begin position="63"/>
        <end position="83"/>
    </location>
</feature>
<protein>
    <submittedName>
        <fullName evidence="2">Uncharacterized protein</fullName>
    </submittedName>
</protein>
<reference evidence="2 3" key="1">
    <citation type="submission" date="2018-02" db="EMBL/GenBank/DDBJ databases">
        <title>Comparative genomes isolates from brazilian mangrove.</title>
        <authorList>
            <person name="Araujo J.E."/>
            <person name="Taketani R.G."/>
            <person name="Silva M.C.P."/>
            <person name="Loureco M.V."/>
            <person name="Andreote F.D."/>
        </authorList>
    </citation>
    <scope>NUCLEOTIDE SEQUENCE [LARGE SCALE GENOMIC DNA]</scope>
    <source>
        <strain evidence="2 3">NAP PRIS-MGV</strain>
    </source>
</reference>
<evidence type="ECO:0000313" key="3">
    <source>
        <dbReference type="Proteomes" id="UP000239388"/>
    </source>
</evidence>
<keyword evidence="1" id="KW-0472">Membrane</keyword>
<dbReference type="RefSeq" id="WP_105360093.1">
    <property type="nucleotide sequence ID" value="NZ_PUIB01000030.1"/>
</dbReference>
<sequence>MNETPDNPPFNASGSKAFRNAAIVVVILLLFSPLRLIALPFLAAAAFVWLLRRLWRLNRALGMTTTALVVLSISVYAILFYLADQKDRQLFAELAQYRNVRVARDFFPLPHPAQLSVKAGVDDEQLAAILKQERLASIYDISLKNGGLTDACLQDVAAMPNLTRVFLDCDGISNEAIIALEQQLPNCQVLAFQRDLYPDSSSPILMLPSRD</sequence>
<dbReference type="EMBL" id="PUIB01000030">
    <property type="protein sequence ID" value="PQO26621.1"/>
    <property type="molecule type" value="Genomic_DNA"/>
</dbReference>
<dbReference type="OrthoDB" id="268935at2"/>
<feature type="transmembrane region" description="Helical" evidence="1">
    <location>
        <begin position="20"/>
        <end position="51"/>
    </location>
</feature>
<name>A0A2S8F396_9BACT</name>